<dbReference type="Pfam" id="PF00078">
    <property type="entry name" value="RVT_1"/>
    <property type="match status" value="1"/>
</dbReference>
<feature type="compositionally biased region" description="Basic residues" evidence="1">
    <location>
        <begin position="551"/>
        <end position="561"/>
    </location>
</feature>
<feature type="region of interest" description="Disordered" evidence="1">
    <location>
        <begin position="532"/>
        <end position="601"/>
    </location>
</feature>
<dbReference type="AlphaFoldDB" id="A0A016UBD4"/>
<dbReference type="InterPro" id="IPR000477">
    <property type="entry name" value="RT_dom"/>
</dbReference>
<proteinExistence type="predicted"/>
<dbReference type="SUPFAM" id="SSF56672">
    <property type="entry name" value="DNA/RNA polymerases"/>
    <property type="match status" value="1"/>
</dbReference>
<dbReference type="PROSITE" id="PS50878">
    <property type="entry name" value="RT_POL"/>
    <property type="match status" value="1"/>
</dbReference>
<dbReference type="EMBL" id="JARK01001382">
    <property type="protein sequence ID" value="EYC12609.1"/>
    <property type="molecule type" value="Genomic_DNA"/>
</dbReference>
<name>A0A016UBD4_9BILA</name>
<evidence type="ECO:0000259" key="2">
    <source>
        <dbReference type="PROSITE" id="PS50878"/>
    </source>
</evidence>
<reference evidence="4" key="1">
    <citation type="journal article" date="2015" name="Nat. Genet.">
        <title>The genome and transcriptome of the zoonotic hookworm Ancylostoma ceylanicum identify infection-specific gene families.</title>
        <authorList>
            <person name="Schwarz E.M."/>
            <person name="Hu Y."/>
            <person name="Antoshechkin I."/>
            <person name="Miller M.M."/>
            <person name="Sternberg P.W."/>
            <person name="Aroian R.V."/>
        </authorList>
    </citation>
    <scope>NUCLEOTIDE SEQUENCE</scope>
    <source>
        <strain evidence="4">HY135</strain>
    </source>
</reference>
<dbReference type="PANTHER" id="PTHR47027:SF28">
    <property type="entry name" value="ENDONUCLEASE-REVERSE TRANSCRIPTASE"/>
    <property type="match status" value="1"/>
</dbReference>
<evidence type="ECO:0000313" key="3">
    <source>
        <dbReference type="EMBL" id="EYC12609.1"/>
    </source>
</evidence>
<dbReference type="Gene3D" id="3.30.70.270">
    <property type="match status" value="1"/>
</dbReference>
<dbReference type="InterPro" id="IPR043502">
    <property type="entry name" value="DNA/RNA_pol_sf"/>
</dbReference>
<dbReference type="InterPro" id="IPR043128">
    <property type="entry name" value="Rev_trsase/Diguanyl_cyclase"/>
</dbReference>
<comment type="caution">
    <text evidence="3">The sequence shown here is derived from an EMBL/GenBank/DDBJ whole genome shotgun (WGS) entry which is preliminary data.</text>
</comment>
<dbReference type="OrthoDB" id="5845191at2759"/>
<organism evidence="3 4">
    <name type="scientific">Ancylostoma ceylanicum</name>
    <dbReference type="NCBI Taxonomy" id="53326"/>
    <lineage>
        <taxon>Eukaryota</taxon>
        <taxon>Metazoa</taxon>
        <taxon>Ecdysozoa</taxon>
        <taxon>Nematoda</taxon>
        <taxon>Chromadorea</taxon>
        <taxon>Rhabditida</taxon>
        <taxon>Rhabditina</taxon>
        <taxon>Rhabditomorpha</taxon>
        <taxon>Strongyloidea</taxon>
        <taxon>Ancylostomatidae</taxon>
        <taxon>Ancylostomatinae</taxon>
        <taxon>Ancylostoma</taxon>
    </lineage>
</organism>
<accession>A0A016UBD4</accession>
<feature type="domain" description="Reverse transcriptase" evidence="2">
    <location>
        <begin position="157"/>
        <end position="415"/>
    </location>
</feature>
<evidence type="ECO:0000313" key="4">
    <source>
        <dbReference type="Proteomes" id="UP000024635"/>
    </source>
</evidence>
<keyword evidence="4" id="KW-1185">Reference proteome</keyword>
<dbReference type="Proteomes" id="UP000024635">
    <property type="component" value="Unassembled WGS sequence"/>
</dbReference>
<sequence>MTLEALAEYKRKKKETKAEVAKAKNATMDELYEKLDSTQGEKHVFRLAKARHKASLDLSEVRAVKDEDGKVLRDPVAVKQRWRTYFSHLLNEEFPRKERVSIPPTAGPIQPWTIEEVRKVVKKMKVGKAAGPDGVPVEVWKSLGELGLQWLTTFFNNITWSARIPQAWRDSIIVPIFKRKGDVMDCTNYRGIKLIAHTMKIYERFVDMRLRGVVEIAPDQFGFIPERSAIDAIFIARQVMEKYREKNKPCHIAFLDLEKAYDRLPRSILWEVMRERGIPEYMVNIVQDMYDGATARVRTVHGTTSKFTIAVGVHQGSALSPFPFIMTLDTVVKHLLEGPPFTLLYADDVALIADSRAELQLKIRKWQLALADAGLKLNTKKTEVMSSTEEDYQVFDVSGTAFAQAKEFQYLGSYLSADGTVDAAVRGRIKCAWLKWRESTGILCDRRCSRVLKGKIYRRVVRPTLMYGSECWPLSKTHERMLNTVEMRMLRWACGLTRCDRVPNEDIRTIMQTAPIQLKLRAQRLRWYGHVMRRPSPHPSRQAMEMNVTGKRPKGAPKKRWRDAIKKDMKEVGVTKEDTQDRDLWRRRTNTADPANVRDKR</sequence>
<evidence type="ECO:0000256" key="1">
    <source>
        <dbReference type="SAM" id="MobiDB-lite"/>
    </source>
</evidence>
<gene>
    <name evidence="3" type="primary">Acey_s0046.g1324</name>
    <name evidence="3" type="ORF">Y032_0046g1324</name>
</gene>
<feature type="compositionally biased region" description="Basic and acidic residues" evidence="1">
    <location>
        <begin position="562"/>
        <end position="586"/>
    </location>
</feature>
<protein>
    <recommendedName>
        <fullName evidence="2">Reverse transcriptase domain-containing protein</fullName>
    </recommendedName>
</protein>
<dbReference type="PANTHER" id="PTHR47027">
    <property type="entry name" value="REVERSE TRANSCRIPTASE DOMAIN-CONTAINING PROTEIN"/>
    <property type="match status" value="1"/>
</dbReference>
<dbReference type="CDD" id="cd01650">
    <property type="entry name" value="RT_nLTR_like"/>
    <property type="match status" value="1"/>
</dbReference>
<dbReference type="STRING" id="53326.A0A016UBD4"/>